<dbReference type="Proteomes" id="UP000062768">
    <property type="component" value="Chromosome I"/>
</dbReference>
<evidence type="ECO:0000313" key="5">
    <source>
        <dbReference type="Proteomes" id="UP000062768"/>
    </source>
</evidence>
<evidence type="ECO:0000313" key="2">
    <source>
        <dbReference type="EMBL" id="AIS31011.1"/>
    </source>
</evidence>
<dbReference type="InterPro" id="IPR036388">
    <property type="entry name" value="WH-like_DNA-bd_sf"/>
</dbReference>
<dbReference type="GeneID" id="26738415"/>
<feature type="domain" description="Transcription regulator TrmB N-terminal" evidence="1">
    <location>
        <begin position="12"/>
        <end position="79"/>
    </location>
</feature>
<organism evidence="2 4">
    <name type="scientific">Methanobacterium formicicum</name>
    <dbReference type="NCBI Taxonomy" id="2162"/>
    <lineage>
        <taxon>Archaea</taxon>
        <taxon>Methanobacteriati</taxon>
        <taxon>Methanobacteriota</taxon>
        <taxon>Methanomada group</taxon>
        <taxon>Methanobacteria</taxon>
        <taxon>Methanobacteriales</taxon>
        <taxon>Methanobacteriaceae</taxon>
        <taxon>Methanobacterium</taxon>
    </lineage>
</organism>
<dbReference type="EMBL" id="CP006933">
    <property type="protein sequence ID" value="AIS31011.1"/>
    <property type="molecule type" value="Genomic_DNA"/>
</dbReference>
<sequence>MNEIPQELIKSLMDLGLLESEAKIYITLAMMNNSEVKTLIEFLGLSKPNTYESLRLLEEKGLVSLINTRPMAYQALPPEIGLEVLLKTHIDAKDKAKKIFSIMDKEKFVPKTSEALWNVFNGESINYKIKDMIQNAKESIFMISSPKYIKYLENADPNLKLDIILFSETHSFETLKKDFEDKKGNFKVVNEEDMLNIVAPSKTKDQKQFEIYKEALLMVEYRNMLMLTIDDEEVLYMPPMSTGSLTAINTKNKAMTMLMKIGLSDITNQFE</sequence>
<dbReference type="OrthoDB" id="30795at2157"/>
<evidence type="ECO:0000259" key="1">
    <source>
        <dbReference type="Pfam" id="PF01978"/>
    </source>
</evidence>
<gene>
    <name evidence="2" type="ORF">BRM9_0182</name>
    <name evidence="3" type="ORF">MB9_0147</name>
</gene>
<reference evidence="2" key="1">
    <citation type="submission" date="2013-12" db="EMBL/GenBank/DDBJ databases">
        <title>The complete genome sequence of Methanobacterium sp. BRM9.</title>
        <authorList>
            <consortium name="Pastoral Greenhouse Gas Research Consortium"/>
            <person name="Kelly W.J."/>
            <person name="Leahy S.C."/>
            <person name="Perry R."/>
            <person name="Li D."/>
            <person name="Altermann E."/>
            <person name="Lambie S.C."/>
            <person name="Attwood G.T."/>
        </authorList>
    </citation>
    <scope>NUCLEOTIDE SEQUENCE [LARGE SCALE GENOMIC DNA]</scope>
    <source>
        <strain evidence="2">BRM9</strain>
    </source>
</reference>
<proteinExistence type="predicted"/>
<dbReference type="KEGG" id="mfc:BRM9_0182"/>
<dbReference type="Proteomes" id="UP000029661">
    <property type="component" value="Chromosome"/>
</dbReference>
<dbReference type="Gene3D" id="1.10.10.10">
    <property type="entry name" value="Winged helix-like DNA-binding domain superfamily/Winged helix DNA-binding domain"/>
    <property type="match status" value="1"/>
</dbReference>
<evidence type="ECO:0000313" key="4">
    <source>
        <dbReference type="Proteomes" id="UP000029661"/>
    </source>
</evidence>
<dbReference type="AlphaFoldDB" id="A0A089Z880"/>
<protein>
    <submittedName>
        <fullName evidence="2">TrmB family transcriptional regulator</fullName>
    </submittedName>
</protein>
<accession>A0A089Z880</accession>
<dbReference type="RefSeq" id="WP_048084456.1">
    <property type="nucleotide sequence ID" value="NZ_CP006933.1"/>
</dbReference>
<evidence type="ECO:0000313" key="3">
    <source>
        <dbReference type="EMBL" id="CEL23803.1"/>
    </source>
</evidence>
<dbReference type="EMBL" id="LN734822">
    <property type="protein sequence ID" value="CEL23803.1"/>
    <property type="molecule type" value="Genomic_DNA"/>
</dbReference>
<dbReference type="InterPro" id="IPR036390">
    <property type="entry name" value="WH_DNA-bd_sf"/>
</dbReference>
<dbReference type="InterPro" id="IPR051797">
    <property type="entry name" value="TrmB-like"/>
</dbReference>
<dbReference type="PATRIC" id="fig|2162.10.peg.155"/>
<keyword evidence="5" id="KW-1185">Reference proteome</keyword>
<dbReference type="Pfam" id="PF01978">
    <property type="entry name" value="TrmB"/>
    <property type="match status" value="1"/>
</dbReference>
<dbReference type="PANTHER" id="PTHR34293">
    <property type="entry name" value="HTH-TYPE TRANSCRIPTIONAL REGULATOR TRMBL2"/>
    <property type="match status" value="1"/>
</dbReference>
<dbReference type="STRING" id="2162.BRM9_0182"/>
<dbReference type="SUPFAM" id="SSF46785">
    <property type="entry name" value="Winged helix' DNA-binding domain"/>
    <property type="match status" value="1"/>
</dbReference>
<dbReference type="PANTHER" id="PTHR34293:SF1">
    <property type="entry name" value="HTH-TYPE TRANSCRIPTIONAL REGULATOR TRMBL2"/>
    <property type="match status" value="1"/>
</dbReference>
<dbReference type="InterPro" id="IPR002831">
    <property type="entry name" value="Tscrpt_reg_TrmB_N"/>
</dbReference>
<name>A0A089Z880_METFO</name>
<reference evidence="3" key="2">
    <citation type="submission" date="2014-09" db="EMBL/GenBank/DDBJ databases">
        <authorList>
            <person name="Bishop-Lilly K.A."/>
            <person name="Broomall S.M."/>
            <person name="Chain P.S."/>
            <person name="Chertkov O."/>
            <person name="Coyne S.R."/>
            <person name="Daligault H.E."/>
            <person name="Davenport K.W."/>
            <person name="Erkkila T."/>
            <person name="Frey K.G."/>
            <person name="Gibbons H.S."/>
            <person name="Gu W."/>
            <person name="Jaissle J."/>
            <person name="Johnson S.L."/>
            <person name="Koroleva G.I."/>
            <person name="Ladner J.T."/>
            <person name="Lo C.-C."/>
            <person name="Minogue T.D."/>
            <person name="Munk C."/>
            <person name="Palacios G.F."/>
            <person name="Redden C.L."/>
            <person name="Rosenzweig C.N."/>
            <person name="Scholz M.B."/>
            <person name="Teshima H."/>
            <person name="Xu Y."/>
        </authorList>
    </citation>
    <scope>NUCLEOTIDE SEQUENCE</scope>
    <source>
        <strain evidence="3">Mb9</strain>
    </source>
</reference>